<keyword evidence="16" id="KW-1185">Reference proteome</keyword>
<dbReference type="Proteomes" id="UP001524502">
    <property type="component" value="Unassembled WGS sequence"/>
</dbReference>
<dbReference type="GO" id="GO:0004641">
    <property type="term" value="F:phosphoribosylformylglycinamidine cyclo-ligase activity"/>
    <property type="evidence" value="ECO:0007669"/>
    <property type="project" value="UniProtKB-EC"/>
</dbReference>
<keyword evidence="6 12" id="KW-0547">Nucleotide-binding</keyword>
<dbReference type="NCBIfam" id="TIGR00878">
    <property type="entry name" value="purM"/>
    <property type="match status" value="1"/>
</dbReference>
<proteinExistence type="inferred from homology"/>
<comment type="caution">
    <text evidence="15">The sequence shown here is derived from an EMBL/GenBank/DDBJ whole genome shotgun (WGS) entry which is preliminary data.</text>
</comment>
<comment type="similarity">
    <text evidence="2 12">Belongs to the AIR synthase family.</text>
</comment>
<protein>
    <recommendedName>
        <fullName evidence="4 12">Phosphoribosylformylglycinamidine cyclo-ligase</fullName>
        <ecNumber evidence="3 12">6.3.3.1</ecNumber>
    </recommendedName>
    <alternativeName>
        <fullName evidence="9 12">AIR synthase</fullName>
    </alternativeName>
    <alternativeName>
        <fullName evidence="10 12">AIRS</fullName>
    </alternativeName>
    <alternativeName>
        <fullName evidence="8 12">Phosphoribosyl-aminoimidazole synthetase</fullName>
    </alternativeName>
</protein>
<keyword evidence="7 12" id="KW-0067">ATP-binding</keyword>
<accession>A0ABT1RLX3</accession>
<dbReference type="Gene3D" id="3.30.1330.10">
    <property type="entry name" value="PurM-like, N-terminal domain"/>
    <property type="match status" value="1"/>
</dbReference>
<dbReference type="InterPro" id="IPR036676">
    <property type="entry name" value="PurM-like_C_sf"/>
</dbReference>
<dbReference type="InterPro" id="IPR036921">
    <property type="entry name" value="PurM-like_N_sf"/>
</dbReference>
<dbReference type="PANTHER" id="PTHR10520:SF12">
    <property type="entry name" value="TRIFUNCTIONAL PURINE BIOSYNTHETIC PROTEIN ADENOSINE-3"/>
    <property type="match status" value="1"/>
</dbReference>
<dbReference type="RefSeq" id="WP_256131402.1">
    <property type="nucleotide sequence ID" value="NZ_JANFXK010000004.1"/>
</dbReference>
<evidence type="ECO:0000256" key="8">
    <source>
        <dbReference type="ARBA" id="ARBA00031908"/>
    </source>
</evidence>
<dbReference type="EC" id="6.3.3.1" evidence="3 12"/>
<keyword evidence="5 12" id="KW-0436">Ligase</keyword>
<organism evidence="15 16">
    <name type="scientific">Anaerovorax odorimutans</name>
    <dbReference type="NCBI Taxonomy" id="109327"/>
    <lineage>
        <taxon>Bacteria</taxon>
        <taxon>Bacillati</taxon>
        <taxon>Bacillota</taxon>
        <taxon>Clostridia</taxon>
        <taxon>Peptostreptococcales</taxon>
        <taxon>Anaerovoracaceae</taxon>
        <taxon>Anaerovorax</taxon>
    </lineage>
</organism>
<comment type="catalytic activity">
    <reaction evidence="11 12">
        <text>2-formamido-N(1)-(5-O-phospho-beta-D-ribosyl)acetamidine + ATP = 5-amino-1-(5-phospho-beta-D-ribosyl)imidazole + ADP + phosphate + H(+)</text>
        <dbReference type="Rhea" id="RHEA:23032"/>
        <dbReference type="ChEBI" id="CHEBI:15378"/>
        <dbReference type="ChEBI" id="CHEBI:30616"/>
        <dbReference type="ChEBI" id="CHEBI:43474"/>
        <dbReference type="ChEBI" id="CHEBI:137981"/>
        <dbReference type="ChEBI" id="CHEBI:147287"/>
        <dbReference type="ChEBI" id="CHEBI:456216"/>
        <dbReference type="EC" id="6.3.3.1"/>
    </reaction>
</comment>
<keyword evidence="12" id="KW-0658">Purine biosynthesis</keyword>
<comment type="subcellular location">
    <subcellularLocation>
        <location evidence="12">Cytoplasm</location>
    </subcellularLocation>
</comment>
<evidence type="ECO:0000256" key="2">
    <source>
        <dbReference type="ARBA" id="ARBA00010280"/>
    </source>
</evidence>
<evidence type="ECO:0000256" key="9">
    <source>
        <dbReference type="ARBA" id="ARBA00032931"/>
    </source>
</evidence>
<gene>
    <name evidence="12 15" type="primary">purM</name>
    <name evidence="15" type="ORF">NE619_05555</name>
</gene>
<evidence type="ECO:0000313" key="15">
    <source>
        <dbReference type="EMBL" id="MCQ4636186.1"/>
    </source>
</evidence>
<dbReference type="Pfam" id="PF00586">
    <property type="entry name" value="AIRS"/>
    <property type="match status" value="1"/>
</dbReference>
<dbReference type="PANTHER" id="PTHR10520">
    <property type="entry name" value="TRIFUNCTIONAL PURINE BIOSYNTHETIC PROTEIN ADENOSINE-3-RELATED"/>
    <property type="match status" value="1"/>
</dbReference>
<sequence length="346" mass="37226">MKKLTYKDAGVDTKEGERAVSLMKDHVKRTFNENVLTGLGSFGSLFQIDVAAMKQPVLVSGTDGVGTKLKIAFLMDKHDTVGIDCVAMCVNDVLCQGAKPLFFLDYIATGKVKAEKIADIVKGIAEGCRQAGSALVGGETAEMPDFYSEGEYDMAGFSVGMVDKEKIITGDKVAEGNVIVGIASSGIHSNGYSLVRKVFFDKMEMDVRDHVEELGMSLGEALLTPTKIYANACNAVLPKYEVNGIVHITGGGFFENIPRILPEGLAAKIKIGTWKVPPIFPYIKKCGNIEKTEMFSTFNMGVGMMMIVDAKDADAVVKALRGAGETADIIGQVVKTDDDKVILEDK</sequence>
<dbReference type="Pfam" id="PF02769">
    <property type="entry name" value="AIRS_C"/>
    <property type="match status" value="1"/>
</dbReference>
<feature type="domain" description="PurM-like C-terminal" evidence="14">
    <location>
        <begin position="175"/>
        <end position="343"/>
    </location>
</feature>
<dbReference type="Gene3D" id="3.90.650.10">
    <property type="entry name" value="PurM-like C-terminal domain"/>
    <property type="match status" value="1"/>
</dbReference>
<evidence type="ECO:0000259" key="13">
    <source>
        <dbReference type="Pfam" id="PF00586"/>
    </source>
</evidence>
<evidence type="ECO:0000256" key="5">
    <source>
        <dbReference type="ARBA" id="ARBA00022598"/>
    </source>
</evidence>
<feature type="domain" description="PurM-like N-terminal" evidence="13">
    <location>
        <begin position="56"/>
        <end position="162"/>
    </location>
</feature>
<evidence type="ECO:0000256" key="6">
    <source>
        <dbReference type="ARBA" id="ARBA00022741"/>
    </source>
</evidence>
<dbReference type="HAMAP" id="MF_00741">
    <property type="entry name" value="AIRS"/>
    <property type="match status" value="1"/>
</dbReference>
<dbReference type="InterPro" id="IPR010918">
    <property type="entry name" value="PurM-like_C_dom"/>
</dbReference>
<dbReference type="SUPFAM" id="SSF55326">
    <property type="entry name" value="PurM N-terminal domain-like"/>
    <property type="match status" value="1"/>
</dbReference>
<reference evidence="15 16" key="1">
    <citation type="submission" date="2022-06" db="EMBL/GenBank/DDBJ databases">
        <title>Isolation of gut microbiota from human fecal samples.</title>
        <authorList>
            <person name="Pamer E.G."/>
            <person name="Barat B."/>
            <person name="Waligurski E."/>
            <person name="Medina S."/>
            <person name="Paddock L."/>
            <person name="Mostad J."/>
        </authorList>
    </citation>
    <scope>NUCLEOTIDE SEQUENCE [LARGE SCALE GENOMIC DNA]</scope>
    <source>
        <strain evidence="15 16">SL.3.17</strain>
    </source>
</reference>
<evidence type="ECO:0000256" key="10">
    <source>
        <dbReference type="ARBA" id="ARBA00033093"/>
    </source>
</evidence>
<evidence type="ECO:0000256" key="11">
    <source>
        <dbReference type="ARBA" id="ARBA00049057"/>
    </source>
</evidence>
<dbReference type="EMBL" id="JANFXK010000004">
    <property type="protein sequence ID" value="MCQ4636186.1"/>
    <property type="molecule type" value="Genomic_DNA"/>
</dbReference>
<evidence type="ECO:0000256" key="3">
    <source>
        <dbReference type="ARBA" id="ARBA00013047"/>
    </source>
</evidence>
<dbReference type="SUPFAM" id="SSF56042">
    <property type="entry name" value="PurM C-terminal domain-like"/>
    <property type="match status" value="1"/>
</dbReference>
<dbReference type="CDD" id="cd02196">
    <property type="entry name" value="PurM"/>
    <property type="match status" value="1"/>
</dbReference>
<dbReference type="InterPro" id="IPR016188">
    <property type="entry name" value="PurM-like_N"/>
</dbReference>
<keyword evidence="12" id="KW-0963">Cytoplasm</keyword>
<evidence type="ECO:0000256" key="1">
    <source>
        <dbReference type="ARBA" id="ARBA00004686"/>
    </source>
</evidence>
<dbReference type="InterPro" id="IPR004733">
    <property type="entry name" value="PurM_cligase"/>
</dbReference>
<name>A0ABT1RLX3_9FIRM</name>
<comment type="pathway">
    <text evidence="1 12">Purine metabolism; IMP biosynthesis via de novo pathway; 5-amino-1-(5-phospho-D-ribosyl)imidazole from N(2)-formyl-N(1)-(5-phospho-D-ribosyl)glycinamide: step 2/2.</text>
</comment>
<evidence type="ECO:0000259" key="14">
    <source>
        <dbReference type="Pfam" id="PF02769"/>
    </source>
</evidence>
<evidence type="ECO:0000256" key="7">
    <source>
        <dbReference type="ARBA" id="ARBA00022840"/>
    </source>
</evidence>
<evidence type="ECO:0000256" key="4">
    <source>
        <dbReference type="ARBA" id="ARBA00020367"/>
    </source>
</evidence>
<evidence type="ECO:0000256" key="12">
    <source>
        <dbReference type="HAMAP-Rule" id="MF_00741"/>
    </source>
</evidence>
<evidence type="ECO:0000313" key="16">
    <source>
        <dbReference type="Proteomes" id="UP001524502"/>
    </source>
</evidence>